<gene>
    <name evidence="2" type="ORF">CAter282_1240</name>
</gene>
<sequence>MNPITLQTLANFPQQLEAHYAAIPADFKHWAPASWDGVPSEPFTAIEQACHVRDIEIDGYHLRFRRTLDEQHPLLVSIDSDALARERNYAAANVAEVFADFRRARAQTVELIGGLHAAQFDRTAEFEGYGPLTLRSLVHYLCSHDQQHLAGLQWLLGKIEAERGQYAG</sequence>
<dbReference type="RefSeq" id="WP_061532673.1">
    <property type="nucleotide sequence ID" value="NZ_CP013233.1"/>
</dbReference>
<reference evidence="2 3" key="1">
    <citation type="submission" date="2015-11" db="EMBL/GenBank/DDBJ databases">
        <title>Exploring the genomic traits of fungus-feeding bacterial genus Collimonas.</title>
        <authorList>
            <person name="Song C."/>
            <person name="Schmidt R."/>
            <person name="de Jager V."/>
            <person name="Krzyzanowska D."/>
            <person name="Jongedijk E."/>
            <person name="Cankar K."/>
            <person name="Beekwilder J."/>
            <person name="van Veen A."/>
            <person name="de Boer W."/>
            <person name="van Veen J.A."/>
            <person name="Garbeva P."/>
        </authorList>
    </citation>
    <scope>NUCLEOTIDE SEQUENCE [LARGE SCALE GENOMIC DNA]</scope>
    <source>
        <strain evidence="2 3">Ter282</strain>
    </source>
</reference>
<dbReference type="PATRIC" id="fig|279058.17.peg.1327"/>
<accession>A0A127PP02</accession>
<evidence type="ECO:0000313" key="2">
    <source>
        <dbReference type="EMBL" id="AMP09032.1"/>
    </source>
</evidence>
<dbReference type="InterPro" id="IPR024775">
    <property type="entry name" value="DinB-like"/>
</dbReference>
<keyword evidence="3" id="KW-1185">Reference proteome</keyword>
<dbReference type="Gene3D" id="1.20.120.450">
    <property type="entry name" value="dinb family like domain"/>
    <property type="match status" value="1"/>
</dbReference>
<dbReference type="EMBL" id="CP013235">
    <property type="protein sequence ID" value="AMP09032.1"/>
    <property type="molecule type" value="Genomic_DNA"/>
</dbReference>
<dbReference type="Pfam" id="PF12867">
    <property type="entry name" value="DinB_2"/>
    <property type="match status" value="1"/>
</dbReference>
<dbReference type="AlphaFoldDB" id="A0A127PP02"/>
<evidence type="ECO:0000313" key="3">
    <source>
        <dbReference type="Proteomes" id="UP000071778"/>
    </source>
</evidence>
<organism evidence="2 3">
    <name type="scientific">Collimonas arenae</name>
    <dbReference type="NCBI Taxonomy" id="279058"/>
    <lineage>
        <taxon>Bacteria</taxon>
        <taxon>Pseudomonadati</taxon>
        <taxon>Pseudomonadota</taxon>
        <taxon>Betaproteobacteria</taxon>
        <taxon>Burkholderiales</taxon>
        <taxon>Oxalobacteraceae</taxon>
        <taxon>Collimonas</taxon>
    </lineage>
</organism>
<protein>
    <submittedName>
        <fullName evidence="2">DinB superfamily protein</fullName>
    </submittedName>
</protein>
<dbReference type="OrthoDB" id="7172021at2"/>
<proteinExistence type="predicted"/>
<dbReference type="Proteomes" id="UP000071778">
    <property type="component" value="Chromosome"/>
</dbReference>
<name>A0A127PP02_9BURK</name>
<dbReference type="SUPFAM" id="SSF109854">
    <property type="entry name" value="DinB/YfiT-like putative metalloenzymes"/>
    <property type="match status" value="1"/>
</dbReference>
<evidence type="ECO:0000259" key="1">
    <source>
        <dbReference type="Pfam" id="PF12867"/>
    </source>
</evidence>
<dbReference type="InterPro" id="IPR034660">
    <property type="entry name" value="DinB/YfiT-like"/>
</dbReference>
<feature type="domain" description="DinB-like" evidence="1">
    <location>
        <begin position="13"/>
        <end position="150"/>
    </location>
</feature>